<keyword evidence="10 14" id="KW-0445">Lipid transport</keyword>
<dbReference type="PROSITE" id="PS50003">
    <property type="entry name" value="PH_DOMAIN"/>
    <property type="match status" value="1"/>
</dbReference>
<dbReference type="Gene3D" id="2.30.29.30">
    <property type="entry name" value="Pleckstrin-homology domain (PH domain)/Phosphotyrosine-binding domain (PTB)"/>
    <property type="match status" value="1"/>
</dbReference>
<evidence type="ECO:0000256" key="12">
    <source>
        <dbReference type="ARBA" id="ARBA00023136"/>
    </source>
</evidence>
<evidence type="ECO:0000256" key="4">
    <source>
        <dbReference type="ARBA" id="ARBA00008842"/>
    </source>
</evidence>
<dbReference type="SUPFAM" id="SSF144000">
    <property type="entry name" value="Oxysterol-binding protein-like"/>
    <property type="match status" value="1"/>
</dbReference>
<dbReference type="Pfam" id="PF15409">
    <property type="entry name" value="PH_8"/>
    <property type="match status" value="1"/>
</dbReference>
<reference evidence="17" key="2">
    <citation type="submission" date="2025-09" db="UniProtKB">
        <authorList>
            <consortium name="Ensembl"/>
        </authorList>
    </citation>
    <scope>IDENTIFICATION</scope>
</reference>
<evidence type="ECO:0000256" key="9">
    <source>
        <dbReference type="ARBA" id="ARBA00022824"/>
    </source>
</evidence>
<keyword evidence="7" id="KW-0963">Cytoplasm</keyword>
<evidence type="ECO:0000256" key="14">
    <source>
        <dbReference type="RuleBase" id="RU003845"/>
    </source>
</evidence>
<dbReference type="InterPro" id="IPR001849">
    <property type="entry name" value="PH_domain"/>
</dbReference>
<evidence type="ECO:0000256" key="15">
    <source>
        <dbReference type="SAM" id="MobiDB-lite"/>
    </source>
</evidence>
<evidence type="ECO:0000256" key="5">
    <source>
        <dbReference type="ARBA" id="ARBA00022448"/>
    </source>
</evidence>
<gene>
    <name evidence="17" type="primary">mrpl10</name>
</gene>
<dbReference type="GO" id="GO:0005886">
    <property type="term" value="C:plasma membrane"/>
    <property type="evidence" value="ECO:0007669"/>
    <property type="project" value="UniProtKB-SubCell"/>
</dbReference>
<dbReference type="PANTHER" id="PTHR10972:SF146">
    <property type="entry name" value="OXYSTEROL-BINDING PROTEIN"/>
    <property type="match status" value="1"/>
</dbReference>
<dbReference type="SMART" id="SM00233">
    <property type="entry name" value="PH"/>
    <property type="match status" value="1"/>
</dbReference>
<dbReference type="GO" id="GO:0097038">
    <property type="term" value="C:perinuclear endoplasmic reticulum"/>
    <property type="evidence" value="ECO:0007669"/>
    <property type="project" value="TreeGrafter"/>
</dbReference>
<keyword evidence="8" id="KW-0597">Phosphoprotein</keyword>
<evidence type="ECO:0000259" key="16">
    <source>
        <dbReference type="PROSITE" id="PS50003"/>
    </source>
</evidence>
<evidence type="ECO:0000256" key="13">
    <source>
        <dbReference type="RuleBase" id="RU003844"/>
    </source>
</evidence>
<keyword evidence="5 14" id="KW-0813">Transport</keyword>
<protein>
    <recommendedName>
        <fullName evidence="14">Oxysterol-binding protein</fullName>
    </recommendedName>
</protein>
<evidence type="ECO:0000256" key="3">
    <source>
        <dbReference type="ARBA" id="ARBA00004586"/>
    </source>
</evidence>
<dbReference type="GO" id="GO:0031965">
    <property type="term" value="C:nuclear membrane"/>
    <property type="evidence" value="ECO:0007669"/>
    <property type="project" value="TreeGrafter"/>
</dbReference>
<evidence type="ECO:0000256" key="2">
    <source>
        <dbReference type="ARBA" id="ARBA00004514"/>
    </source>
</evidence>
<organism evidence="17 18">
    <name type="scientific">Sinocyclocheilus anshuiensis</name>
    <dbReference type="NCBI Taxonomy" id="1608454"/>
    <lineage>
        <taxon>Eukaryota</taxon>
        <taxon>Metazoa</taxon>
        <taxon>Chordata</taxon>
        <taxon>Craniata</taxon>
        <taxon>Vertebrata</taxon>
        <taxon>Euteleostomi</taxon>
        <taxon>Actinopterygii</taxon>
        <taxon>Neopterygii</taxon>
        <taxon>Teleostei</taxon>
        <taxon>Ostariophysi</taxon>
        <taxon>Cypriniformes</taxon>
        <taxon>Cyprinidae</taxon>
        <taxon>Cyprininae</taxon>
        <taxon>Sinocyclocheilus</taxon>
    </lineage>
</organism>
<keyword evidence="6" id="KW-1003">Cell membrane</keyword>
<name>A0A671ND47_9TELE</name>
<evidence type="ECO:0000256" key="6">
    <source>
        <dbReference type="ARBA" id="ARBA00022475"/>
    </source>
</evidence>
<evidence type="ECO:0000313" key="18">
    <source>
        <dbReference type="Proteomes" id="UP000472260"/>
    </source>
</evidence>
<accession>A0A671ND47</accession>
<dbReference type="GO" id="GO:0006699">
    <property type="term" value="P:bile acid biosynthetic process"/>
    <property type="evidence" value="ECO:0007669"/>
    <property type="project" value="UniProtKB-ARBA"/>
</dbReference>
<dbReference type="FunFam" id="2.30.29.30:FF:000011">
    <property type="entry name" value="Oxysterol-binding protein"/>
    <property type="match status" value="1"/>
</dbReference>
<comment type="similarity">
    <text evidence="4 13">Belongs to the OSBP family.</text>
</comment>
<dbReference type="AlphaFoldDB" id="A0A671ND47"/>
<dbReference type="FunFam" id="2.40.160.120:FF:000001">
    <property type="entry name" value="Oxysterol-binding protein"/>
    <property type="match status" value="1"/>
</dbReference>
<dbReference type="Ensembl" id="ENSSANT00000046832.1">
    <property type="protein sequence ID" value="ENSSANP00000044025.1"/>
    <property type="gene ID" value="ENSSANG00000022265.1"/>
</dbReference>
<evidence type="ECO:0000256" key="11">
    <source>
        <dbReference type="ARBA" id="ARBA00023121"/>
    </source>
</evidence>
<comment type="subcellular location">
    <subcellularLocation>
        <location evidence="1">Cell membrane</location>
    </subcellularLocation>
    <subcellularLocation>
        <location evidence="2">Cytoplasm</location>
        <location evidence="2">Cytosol</location>
    </subcellularLocation>
    <subcellularLocation>
        <location evidence="3">Endoplasmic reticulum membrane</location>
    </subcellularLocation>
</comment>
<evidence type="ECO:0000313" key="17">
    <source>
        <dbReference type="Ensembl" id="ENSSANP00000044025.1"/>
    </source>
</evidence>
<sequence length="861" mass="97677">MDSHGSSLDHAQSQLSGVEKVSCGWHKPTHSRSSSTASSRHSRLNIKDWEVMDDFPVDLNLTGENMQDANTPGICEGYLMKRRKWPLKGWHKRYFVVDKGILRYSKNQHDFSKGKMHGALDVSLAVMSVNKKARHIDLDAGDILYHMKAKTPDLYYIWVTKLSAHRMHKKNEAAQVHNGFLQALSQSSNLSHKNSPMQEMGTSYVGEPLPCVNPAVNGKVSAWLQTQEPDICAQELTRCQIELNELQRLVQKLHSLESGQMINNGDLQRIISMQLSSSHLTSSAHLGTSVPSIPDYVSTQATPPASTSSESKKLHQDICSMSLKVHASLRTAHEALAQERQRLQDTWSSRELHQTTSAQINNLCSLAELDVKSRHTKIHKLSVSSDSSEESFRTVLQRKSGSGRSLSFHAPSVADSGAEYFDACDELMCASSSEMSDESGLSDGSSNSEPDEAHAMASRKYRASLSKAPAKLNSIKNTGRRTTLPAVCPDNSHVGLMTILYNNIGKDLSRVSMPAALNEPVCLLQRLCEELEYSDLLDTANHTDDPYQRMVYIAAFAISGYATAQYRNRYKPFNPVLGETFECIREDRGFRYISEQVSHHPPISACHAESNNFNFWQDQRWKNKFWGKSLEIMPTGMVNVTLKNYGDHYEWNKVVTCIHNVLSQQRYLEHYGEVIIRNLKSSVCTCKITFVKSRYWGSDGSKNEVQGQVLDETDNIVHRFGGFWHEGIFCDTLPNLQCIWKPNPQPKNYMTYYGFSSFAMEMNELTPDLKPLLPPTDTRLRPDQRLLEEGKIEETDKKKDEVEEKQRERRKILAKRGEEHIPRFFRKTLDAAGKEVWLYNGTYWKIRDNAGFVNVKNLELW</sequence>
<keyword evidence="18" id="KW-1185">Reference proteome</keyword>
<feature type="compositionally biased region" description="Low complexity" evidence="15">
    <location>
        <begin position="434"/>
        <end position="448"/>
    </location>
</feature>
<evidence type="ECO:0000256" key="8">
    <source>
        <dbReference type="ARBA" id="ARBA00022553"/>
    </source>
</evidence>
<keyword evidence="11" id="KW-0446">Lipid-binding</keyword>
<keyword evidence="9" id="KW-0256">Endoplasmic reticulum</keyword>
<dbReference type="GO" id="GO:0015485">
    <property type="term" value="F:cholesterol binding"/>
    <property type="evidence" value="ECO:0007669"/>
    <property type="project" value="TreeGrafter"/>
</dbReference>
<dbReference type="Gene3D" id="3.30.70.3490">
    <property type="match status" value="1"/>
</dbReference>
<feature type="domain" description="PH" evidence="16">
    <location>
        <begin position="72"/>
        <end position="167"/>
    </location>
</feature>
<dbReference type="FunFam" id="3.30.70.3490:FF:000002">
    <property type="entry name" value="Oxysterol-binding protein"/>
    <property type="match status" value="1"/>
</dbReference>
<dbReference type="InterPro" id="IPR000648">
    <property type="entry name" value="Oxysterol-bd"/>
</dbReference>
<dbReference type="InterPro" id="IPR018494">
    <property type="entry name" value="Oxysterol-bd_CS"/>
</dbReference>
<feature type="region of interest" description="Disordered" evidence="15">
    <location>
        <begin position="19"/>
        <end position="39"/>
    </location>
</feature>
<keyword evidence="12" id="KW-0472">Membrane</keyword>
<proteinExistence type="inferred from homology"/>
<dbReference type="Pfam" id="PF01237">
    <property type="entry name" value="Oxysterol_BP"/>
    <property type="match status" value="1"/>
</dbReference>
<dbReference type="CDD" id="cd13287">
    <property type="entry name" value="PH_ORP3_ORP6_ORP7"/>
    <property type="match status" value="1"/>
</dbReference>
<dbReference type="InterPro" id="IPR011993">
    <property type="entry name" value="PH-like_dom_sf"/>
</dbReference>
<dbReference type="PANTHER" id="PTHR10972">
    <property type="entry name" value="OXYSTEROL-BINDING PROTEIN-RELATED"/>
    <property type="match status" value="1"/>
</dbReference>
<dbReference type="GO" id="GO:0120015">
    <property type="term" value="F:sterol transfer activity"/>
    <property type="evidence" value="ECO:0007669"/>
    <property type="project" value="UniProtKB-ARBA"/>
</dbReference>
<dbReference type="Proteomes" id="UP000472260">
    <property type="component" value="Unassembled WGS sequence"/>
</dbReference>
<dbReference type="PROSITE" id="PS01013">
    <property type="entry name" value="OSBP"/>
    <property type="match status" value="1"/>
</dbReference>
<dbReference type="InterPro" id="IPR037239">
    <property type="entry name" value="OSBP_sf"/>
</dbReference>
<evidence type="ECO:0000256" key="10">
    <source>
        <dbReference type="ARBA" id="ARBA00023055"/>
    </source>
</evidence>
<dbReference type="SUPFAM" id="SSF50729">
    <property type="entry name" value="PH domain-like"/>
    <property type="match status" value="1"/>
</dbReference>
<reference evidence="17" key="1">
    <citation type="submission" date="2025-08" db="UniProtKB">
        <authorList>
            <consortium name="Ensembl"/>
        </authorList>
    </citation>
    <scope>IDENTIFICATION</scope>
</reference>
<dbReference type="GO" id="GO:0005789">
    <property type="term" value="C:endoplasmic reticulum membrane"/>
    <property type="evidence" value="ECO:0007669"/>
    <property type="project" value="UniProtKB-SubCell"/>
</dbReference>
<evidence type="ECO:0000256" key="7">
    <source>
        <dbReference type="ARBA" id="ARBA00022490"/>
    </source>
</evidence>
<evidence type="ECO:0000256" key="1">
    <source>
        <dbReference type="ARBA" id="ARBA00004236"/>
    </source>
</evidence>
<dbReference type="InterPro" id="IPR041680">
    <property type="entry name" value="PH_8"/>
</dbReference>
<dbReference type="Gene3D" id="2.40.160.120">
    <property type="match status" value="1"/>
</dbReference>
<dbReference type="GO" id="GO:0005829">
    <property type="term" value="C:cytosol"/>
    <property type="evidence" value="ECO:0007669"/>
    <property type="project" value="UniProtKB-SubCell"/>
</dbReference>
<feature type="region of interest" description="Disordered" evidence="15">
    <location>
        <begin position="434"/>
        <end position="460"/>
    </location>
</feature>